<gene>
    <name evidence="1" type="ORF">B5M47_03135</name>
</gene>
<comment type="caution">
    <text evidence="1">The sequence shown here is derived from an EMBL/GenBank/DDBJ whole genome shotgun (WGS) entry which is preliminary data.</text>
</comment>
<sequence length="98" mass="11315">MKIYTFSQSLGVVRKVHPRLGPEISEPREKRKIWKDAYLTVVQDTLAIDGLISYTVYPPHPAMPYRELDIPVSNRYRALAKRLGQRWPDAKIVVVTIP</sequence>
<protein>
    <submittedName>
        <fullName evidence="1">Uncharacterized protein</fullName>
    </submittedName>
</protein>
<dbReference type="STRING" id="1968527.B5M47_03135"/>
<name>A0A1W9NXH5_UNCC3</name>
<reference evidence="2" key="1">
    <citation type="submission" date="2017-03" db="EMBL/GenBank/DDBJ databases">
        <title>Novel pathways for hydrocarbon cycling and metabolic interdependencies in hydrothermal sediment communities.</title>
        <authorList>
            <person name="Dombrowski N."/>
            <person name="Seitz K."/>
            <person name="Teske A."/>
            <person name="Baker B."/>
        </authorList>
    </citation>
    <scope>NUCLEOTIDE SEQUENCE [LARGE SCALE GENOMIC DNA]</scope>
</reference>
<evidence type="ECO:0000313" key="1">
    <source>
        <dbReference type="EMBL" id="OQX50818.1"/>
    </source>
</evidence>
<dbReference type="AlphaFoldDB" id="A0A1W9NXH5"/>
<accession>A0A1W9NXH5</accession>
<dbReference type="EMBL" id="MZGJ01000018">
    <property type="protein sequence ID" value="OQX50818.1"/>
    <property type="molecule type" value="Genomic_DNA"/>
</dbReference>
<organism evidence="1 2">
    <name type="scientific">candidate division CPR3 bacterium 4484_211</name>
    <dbReference type="NCBI Taxonomy" id="1968527"/>
    <lineage>
        <taxon>Bacteria</taxon>
        <taxon>Bacteria division CPR3</taxon>
    </lineage>
</organism>
<dbReference type="Proteomes" id="UP000192520">
    <property type="component" value="Unassembled WGS sequence"/>
</dbReference>
<proteinExistence type="predicted"/>
<evidence type="ECO:0000313" key="2">
    <source>
        <dbReference type="Proteomes" id="UP000192520"/>
    </source>
</evidence>